<dbReference type="AlphaFoldDB" id="A0AAW7X512"/>
<dbReference type="SMART" id="SM00228">
    <property type="entry name" value="PDZ"/>
    <property type="match status" value="1"/>
</dbReference>
<dbReference type="PROSITE" id="PS50106">
    <property type="entry name" value="PDZ"/>
    <property type="match status" value="1"/>
</dbReference>
<comment type="caution">
    <text evidence="3">The sequence shown here is derived from an EMBL/GenBank/DDBJ whole genome shotgun (WGS) entry which is preliminary data.</text>
</comment>
<dbReference type="Proteomes" id="UP001169760">
    <property type="component" value="Unassembled WGS sequence"/>
</dbReference>
<accession>A0AAW7X512</accession>
<sequence>MNRLTMDSSTLKRLTLLLALAVAFNCTTLLASDSDGIGLKVDVKASGFFKPTIDSAKVAEVVSGSPAYVAGVAVGDNIIAIDGCAIPGCPAKNAKAAMAKSGGEVIELTLKADNAAQRTVKVVTN</sequence>
<name>A0AAW7X512_9GAMM</name>
<dbReference type="InterPro" id="IPR001478">
    <property type="entry name" value="PDZ"/>
</dbReference>
<protein>
    <submittedName>
        <fullName evidence="3">PDZ domain-containing protein</fullName>
    </submittedName>
</protein>
<evidence type="ECO:0000256" key="1">
    <source>
        <dbReference type="SAM" id="SignalP"/>
    </source>
</evidence>
<organism evidence="3 4">
    <name type="scientific">Saccharophagus degradans</name>
    <dbReference type="NCBI Taxonomy" id="86304"/>
    <lineage>
        <taxon>Bacteria</taxon>
        <taxon>Pseudomonadati</taxon>
        <taxon>Pseudomonadota</taxon>
        <taxon>Gammaproteobacteria</taxon>
        <taxon>Cellvibrionales</taxon>
        <taxon>Cellvibrionaceae</taxon>
        <taxon>Saccharophagus</taxon>
    </lineage>
</organism>
<proteinExistence type="predicted"/>
<feature type="signal peptide" evidence="1">
    <location>
        <begin position="1"/>
        <end position="31"/>
    </location>
</feature>
<dbReference type="RefSeq" id="WP_216064811.1">
    <property type="nucleotide sequence ID" value="NZ_JAHKPP010000036.1"/>
</dbReference>
<gene>
    <name evidence="3" type="ORF">Q4521_09205</name>
</gene>
<evidence type="ECO:0000313" key="4">
    <source>
        <dbReference type="Proteomes" id="UP001169760"/>
    </source>
</evidence>
<reference evidence="3" key="1">
    <citation type="submission" date="2023-07" db="EMBL/GenBank/DDBJ databases">
        <title>Genome content predicts the carbon catabolic preferences of heterotrophic bacteria.</title>
        <authorList>
            <person name="Gralka M."/>
        </authorList>
    </citation>
    <scope>NUCLEOTIDE SEQUENCE</scope>
    <source>
        <strain evidence="3">I3M17_2</strain>
    </source>
</reference>
<feature type="chain" id="PRO_5043454316" evidence="1">
    <location>
        <begin position="32"/>
        <end position="125"/>
    </location>
</feature>
<dbReference type="EMBL" id="JAUOPB010000006">
    <property type="protein sequence ID" value="MDO6422650.1"/>
    <property type="molecule type" value="Genomic_DNA"/>
</dbReference>
<keyword evidence="1" id="KW-0732">Signal</keyword>
<feature type="domain" description="PDZ" evidence="2">
    <location>
        <begin position="27"/>
        <end position="113"/>
    </location>
</feature>
<evidence type="ECO:0000259" key="2">
    <source>
        <dbReference type="PROSITE" id="PS50106"/>
    </source>
</evidence>
<dbReference type="Pfam" id="PF00595">
    <property type="entry name" value="PDZ"/>
    <property type="match status" value="1"/>
</dbReference>
<evidence type="ECO:0000313" key="3">
    <source>
        <dbReference type="EMBL" id="MDO6422650.1"/>
    </source>
</evidence>